<keyword evidence="2" id="KW-0472">Membrane</keyword>
<keyword evidence="2" id="KW-0812">Transmembrane</keyword>
<evidence type="ECO:0000256" key="2">
    <source>
        <dbReference type="SAM" id="Phobius"/>
    </source>
</evidence>
<accession>A0A8J3SET5</accession>
<dbReference type="RefSeq" id="WP_204064008.1">
    <property type="nucleotide sequence ID" value="NZ_BOOJ01000022.1"/>
</dbReference>
<keyword evidence="2" id="KW-1133">Transmembrane helix</keyword>
<evidence type="ECO:0000313" key="3">
    <source>
        <dbReference type="EMBL" id="GIH91755.1"/>
    </source>
</evidence>
<comment type="caution">
    <text evidence="3">The sequence shown here is derived from an EMBL/GenBank/DDBJ whole genome shotgun (WGS) entry which is preliminary data.</text>
</comment>
<sequence length="426" mass="44576">MSDHLEDNLRTTLGHAAEHAPRAPGALSAHVAARSRRRRARAQTLLAAAAVMLVAGGAGIAVRGIADGPVTPAAGPFPAPGSGSASGAPSPSGEPVVPDPVEKVWPEAVWKIPAKLSDGREFQPQAFIDDRTLLLETSEGFEKADAIYSYDLVEHRVHKIADIGTPKGVFASGYTVGNGLIVWQTIDEADGDESTAPRTTEFWSVPVEGGRPTAIRTDRPLRGGADKLTVTGDRLAFSLERGGVFTVPLGGGTVEPVPGADNHHILRWPWVGTPGRHPRDGATAFGELVNVENGDVDEAVVRPGERDVRCGVTACVGTRPDGGSAFFRLRDGSRERDIPGGGEPPAGLVADRLHTVRLPVPPGGQYLHDLVTGRSGDLGIRPDAKGQSVSVEPGIGDGRLVSYPLKGEYVIIDLARIAAESPAGTS</sequence>
<dbReference type="Proteomes" id="UP000619788">
    <property type="component" value="Unassembled WGS sequence"/>
</dbReference>
<keyword evidence="4" id="KW-1185">Reference proteome</keyword>
<feature type="compositionally biased region" description="Low complexity" evidence="1">
    <location>
        <begin position="76"/>
        <end position="93"/>
    </location>
</feature>
<protein>
    <submittedName>
        <fullName evidence="3">Uncharacterized protein</fullName>
    </submittedName>
</protein>
<evidence type="ECO:0000256" key="1">
    <source>
        <dbReference type="SAM" id="MobiDB-lite"/>
    </source>
</evidence>
<name>A0A8J3SET5_9ACTN</name>
<dbReference type="AlphaFoldDB" id="A0A8J3SET5"/>
<evidence type="ECO:0000313" key="4">
    <source>
        <dbReference type="Proteomes" id="UP000619788"/>
    </source>
</evidence>
<feature type="region of interest" description="Disordered" evidence="1">
    <location>
        <begin position="76"/>
        <end position="98"/>
    </location>
</feature>
<proteinExistence type="predicted"/>
<feature type="transmembrane region" description="Helical" evidence="2">
    <location>
        <begin position="44"/>
        <end position="66"/>
    </location>
</feature>
<organism evidence="3 4">
    <name type="scientific">Planobispora siamensis</name>
    <dbReference type="NCBI Taxonomy" id="936338"/>
    <lineage>
        <taxon>Bacteria</taxon>
        <taxon>Bacillati</taxon>
        <taxon>Actinomycetota</taxon>
        <taxon>Actinomycetes</taxon>
        <taxon>Streptosporangiales</taxon>
        <taxon>Streptosporangiaceae</taxon>
        <taxon>Planobispora</taxon>
    </lineage>
</organism>
<reference evidence="3 4" key="1">
    <citation type="submission" date="2021-01" db="EMBL/GenBank/DDBJ databases">
        <title>Whole genome shotgun sequence of Planobispora siamensis NBRC 107568.</title>
        <authorList>
            <person name="Komaki H."/>
            <person name="Tamura T."/>
        </authorList>
    </citation>
    <scope>NUCLEOTIDE SEQUENCE [LARGE SCALE GENOMIC DNA]</scope>
    <source>
        <strain evidence="3 4">NBRC 107568</strain>
    </source>
</reference>
<gene>
    <name evidence="3" type="ORF">Psi01_23850</name>
</gene>
<dbReference type="EMBL" id="BOOJ01000022">
    <property type="protein sequence ID" value="GIH91755.1"/>
    <property type="molecule type" value="Genomic_DNA"/>
</dbReference>